<dbReference type="KEGG" id="ati:AL072_26965"/>
<dbReference type="InterPro" id="IPR036393">
    <property type="entry name" value="AceGlu_kinase-like_sf"/>
</dbReference>
<dbReference type="Pfam" id="PF00696">
    <property type="entry name" value="AA_kinase"/>
    <property type="match status" value="1"/>
</dbReference>
<dbReference type="Proteomes" id="UP000069935">
    <property type="component" value="Chromosome 5"/>
</dbReference>
<evidence type="ECO:0000313" key="2">
    <source>
        <dbReference type="EMBL" id="ALG74635.1"/>
    </source>
</evidence>
<feature type="domain" description="Aspartate/glutamate/uridylate kinase" evidence="1">
    <location>
        <begin position="5"/>
        <end position="143"/>
    </location>
</feature>
<dbReference type="AlphaFoldDB" id="A0AAC8ZWK3"/>
<evidence type="ECO:0000259" key="1">
    <source>
        <dbReference type="Pfam" id="PF00696"/>
    </source>
</evidence>
<gene>
    <name evidence="2" type="ORF">AL072_26965</name>
</gene>
<reference evidence="3" key="1">
    <citation type="submission" date="2015-08" db="EMBL/GenBank/DDBJ databases">
        <title>Complete Genome Sequence of Azospirillum thiophilum BV-S.</title>
        <authorList>
            <person name="Fomenkov A."/>
            <person name="Vincze T."/>
            <person name="Grabovich M."/>
            <person name="Dubinina G."/>
            <person name="Orlova M."/>
            <person name="Belousova E."/>
            <person name="Roberts R.J."/>
        </authorList>
    </citation>
    <scope>NUCLEOTIDE SEQUENCE [LARGE SCALE GENOMIC DNA]</scope>
    <source>
        <strain evidence="3">BV-S</strain>
    </source>
</reference>
<reference evidence="2 3" key="2">
    <citation type="journal article" date="2016" name="Genome Announc.">
        <title>Complete Genome Sequence of a Strain of Azospirillum thiophilum Isolated from a Sulfide Spring.</title>
        <authorList>
            <person name="Fomenkov A."/>
            <person name="Vincze T."/>
            <person name="Grabovich M."/>
            <person name="Anton B.P."/>
            <person name="Dubinina G."/>
            <person name="Orlova M."/>
            <person name="Belousova E."/>
            <person name="Roberts R.J."/>
        </authorList>
    </citation>
    <scope>NUCLEOTIDE SEQUENCE [LARGE SCALE GENOMIC DNA]</scope>
    <source>
        <strain evidence="2 3">BV-S</strain>
    </source>
</reference>
<sequence length="221" mass="23332">MNGPWIVKLGGSLWNGDTLRPWLSHLAAERARRIVIVPGGGPFADTVRHAQPVLGYGARAAHRMAILGMEQYGLALLDLEPGLVPARTVADMEAAPGAAVWLPALLAAEADVEESWDVTSDTLAAWLAERLGADRLVLVKSVPLPTETADALALSRIGVIDPVLPNRMGRLSAEVRCVGCDDLPLFATDLRGGTPAGTLLLSAERLADTEPEAAWSGTFSS</sequence>
<dbReference type="SUPFAM" id="SSF53633">
    <property type="entry name" value="Carbamate kinase-like"/>
    <property type="match status" value="1"/>
</dbReference>
<accession>A0AAC8ZWK3</accession>
<protein>
    <recommendedName>
        <fullName evidence="1">Aspartate/glutamate/uridylate kinase domain-containing protein</fullName>
    </recommendedName>
</protein>
<organism evidence="2 3">
    <name type="scientific">Azospirillum thiophilum</name>
    <dbReference type="NCBI Taxonomy" id="528244"/>
    <lineage>
        <taxon>Bacteria</taxon>
        <taxon>Pseudomonadati</taxon>
        <taxon>Pseudomonadota</taxon>
        <taxon>Alphaproteobacteria</taxon>
        <taxon>Rhodospirillales</taxon>
        <taxon>Azospirillaceae</taxon>
        <taxon>Azospirillum</taxon>
    </lineage>
</organism>
<dbReference type="RefSeq" id="WP_045585859.1">
    <property type="nucleotide sequence ID" value="NZ_CP012405.1"/>
</dbReference>
<keyword evidence="3" id="KW-1185">Reference proteome</keyword>
<proteinExistence type="predicted"/>
<evidence type="ECO:0000313" key="3">
    <source>
        <dbReference type="Proteomes" id="UP000069935"/>
    </source>
</evidence>
<dbReference type="EMBL" id="CP012405">
    <property type="protein sequence ID" value="ALG74635.1"/>
    <property type="molecule type" value="Genomic_DNA"/>
</dbReference>
<dbReference type="InterPro" id="IPR001048">
    <property type="entry name" value="Asp/Glu/Uridylate_kinase"/>
</dbReference>
<dbReference type="Gene3D" id="3.40.1160.10">
    <property type="entry name" value="Acetylglutamate kinase-like"/>
    <property type="match status" value="1"/>
</dbReference>
<name>A0AAC8ZWK3_9PROT</name>